<sequence length="142" mass="15371">MTFSKVFNDVSSRVAQATGRPATFMICVGIVVLWAFSGPLFGFSDTWQLIINTGTTIVTFLMVFLIQNTQNRDGAAIQAKLDELIRTSAAGNAFIGIEHLTEEELDRIRATCEQRARASEAADNAEDKANRRAVAAADAATS</sequence>
<dbReference type="EMBL" id="JAGIZA010000002">
    <property type="protein sequence ID" value="MBP0491952.1"/>
    <property type="molecule type" value="Genomic_DNA"/>
</dbReference>
<feature type="transmembrane region" description="Helical" evidence="2">
    <location>
        <begin position="47"/>
        <end position="66"/>
    </location>
</feature>
<feature type="region of interest" description="Disordered" evidence="1">
    <location>
        <begin position="119"/>
        <end position="142"/>
    </location>
</feature>
<feature type="compositionally biased region" description="Basic and acidic residues" evidence="1">
    <location>
        <begin position="119"/>
        <end position="130"/>
    </location>
</feature>
<feature type="transmembrane region" description="Helical" evidence="2">
    <location>
        <begin position="21"/>
        <end position="41"/>
    </location>
</feature>
<evidence type="ECO:0000313" key="3">
    <source>
        <dbReference type="EMBL" id="MBP0491952.1"/>
    </source>
</evidence>
<evidence type="ECO:0000256" key="2">
    <source>
        <dbReference type="SAM" id="Phobius"/>
    </source>
</evidence>
<comment type="caution">
    <text evidence="3">The sequence shown here is derived from an EMBL/GenBank/DDBJ whole genome shotgun (WGS) entry which is preliminary data.</text>
</comment>
<protein>
    <submittedName>
        <fullName evidence="3">Low affinity iron permease family protein</fullName>
    </submittedName>
</protein>
<dbReference type="InterPro" id="IPR007251">
    <property type="entry name" value="Iron_permease_Fet4"/>
</dbReference>
<reference evidence="3" key="1">
    <citation type="submission" date="2021-03" db="EMBL/GenBank/DDBJ databases">
        <authorList>
            <person name="So Y."/>
        </authorList>
    </citation>
    <scope>NUCLEOTIDE SEQUENCE</scope>
    <source>
        <strain evidence="3">SG15</strain>
    </source>
</reference>
<evidence type="ECO:0000313" key="4">
    <source>
        <dbReference type="Proteomes" id="UP000677537"/>
    </source>
</evidence>
<gene>
    <name evidence="3" type="ORF">J5Y10_04080</name>
</gene>
<proteinExistence type="predicted"/>
<keyword evidence="2" id="KW-0812">Transmembrane</keyword>
<evidence type="ECO:0000256" key="1">
    <source>
        <dbReference type="SAM" id="MobiDB-lite"/>
    </source>
</evidence>
<dbReference type="AlphaFoldDB" id="A0A940S6E1"/>
<keyword evidence="4" id="KW-1185">Reference proteome</keyword>
<keyword evidence="2" id="KW-0472">Membrane</keyword>
<dbReference type="Proteomes" id="UP000677537">
    <property type="component" value="Unassembled WGS sequence"/>
</dbReference>
<accession>A0A940S6E1</accession>
<feature type="compositionally biased region" description="Low complexity" evidence="1">
    <location>
        <begin position="132"/>
        <end position="142"/>
    </location>
</feature>
<dbReference type="GO" id="GO:0055085">
    <property type="term" value="P:transmembrane transport"/>
    <property type="evidence" value="ECO:0007669"/>
    <property type="project" value="InterPro"/>
</dbReference>
<dbReference type="Pfam" id="PF04120">
    <property type="entry name" value="Iron_permease"/>
    <property type="match status" value="1"/>
</dbReference>
<keyword evidence="2" id="KW-1133">Transmembrane helix</keyword>
<dbReference type="RefSeq" id="WP_209370966.1">
    <property type="nucleotide sequence ID" value="NZ_JAGIZA010000002.1"/>
</dbReference>
<name>A0A940S6E1_9PROT</name>
<organism evidence="3 4">
    <name type="scientific">Roseomonas indoligenes</name>
    <dbReference type="NCBI Taxonomy" id="2820811"/>
    <lineage>
        <taxon>Bacteria</taxon>
        <taxon>Pseudomonadati</taxon>
        <taxon>Pseudomonadota</taxon>
        <taxon>Alphaproteobacteria</taxon>
        <taxon>Acetobacterales</taxon>
        <taxon>Roseomonadaceae</taxon>
        <taxon>Roseomonas</taxon>
    </lineage>
</organism>